<evidence type="ECO:0000256" key="6">
    <source>
        <dbReference type="ARBA" id="ARBA00023237"/>
    </source>
</evidence>
<dbReference type="InterPro" id="IPR037066">
    <property type="entry name" value="Plug_dom_sf"/>
</dbReference>
<gene>
    <name evidence="9" type="ORF">GCM10011339_33790</name>
</gene>
<keyword evidence="6 7" id="KW-0998">Cell outer membrane</keyword>
<dbReference type="Gene3D" id="2.40.170.20">
    <property type="entry name" value="TonB-dependent receptor, beta-barrel domain"/>
    <property type="match status" value="1"/>
</dbReference>
<proteinExistence type="inferred from homology"/>
<name>A0ABQ1V7I0_9BACT</name>
<dbReference type="InterPro" id="IPR036942">
    <property type="entry name" value="Beta-barrel_TonB_sf"/>
</dbReference>
<protein>
    <submittedName>
        <fullName evidence="9">SusC/RagA family TonB-linked outer membrane protein</fullName>
    </submittedName>
</protein>
<dbReference type="Pfam" id="PF13715">
    <property type="entry name" value="CarbopepD_reg_2"/>
    <property type="match status" value="1"/>
</dbReference>
<dbReference type="InterPro" id="IPR012910">
    <property type="entry name" value="Plug_dom"/>
</dbReference>
<dbReference type="RefSeq" id="WP_137404344.1">
    <property type="nucleotide sequence ID" value="NZ_BMIU01000019.1"/>
</dbReference>
<evidence type="ECO:0000259" key="8">
    <source>
        <dbReference type="Pfam" id="PF07715"/>
    </source>
</evidence>
<keyword evidence="3 7" id="KW-1134">Transmembrane beta strand</keyword>
<reference evidence="10" key="1">
    <citation type="journal article" date="2019" name="Int. J. Syst. Evol. Microbiol.">
        <title>The Global Catalogue of Microorganisms (GCM) 10K type strain sequencing project: providing services to taxonomists for standard genome sequencing and annotation.</title>
        <authorList>
            <consortium name="The Broad Institute Genomics Platform"/>
            <consortium name="The Broad Institute Genome Sequencing Center for Infectious Disease"/>
            <person name="Wu L."/>
            <person name="Ma J."/>
        </authorList>
    </citation>
    <scope>NUCLEOTIDE SEQUENCE [LARGE SCALE GENOMIC DNA]</scope>
    <source>
        <strain evidence="10">CGMCC 1.15407</strain>
    </source>
</reference>
<dbReference type="SUPFAM" id="SSF49464">
    <property type="entry name" value="Carboxypeptidase regulatory domain-like"/>
    <property type="match status" value="1"/>
</dbReference>
<evidence type="ECO:0000313" key="10">
    <source>
        <dbReference type="Proteomes" id="UP000647339"/>
    </source>
</evidence>
<evidence type="ECO:0000256" key="2">
    <source>
        <dbReference type="ARBA" id="ARBA00022448"/>
    </source>
</evidence>
<evidence type="ECO:0000256" key="4">
    <source>
        <dbReference type="ARBA" id="ARBA00022692"/>
    </source>
</evidence>
<dbReference type="InterPro" id="IPR023996">
    <property type="entry name" value="TonB-dep_OMP_SusC/RagA"/>
</dbReference>
<comment type="caution">
    <text evidence="9">The sequence shown here is derived from an EMBL/GenBank/DDBJ whole genome shotgun (WGS) entry which is preliminary data.</text>
</comment>
<comment type="subcellular location">
    <subcellularLocation>
        <location evidence="1 7">Cell outer membrane</location>
        <topology evidence="1 7">Multi-pass membrane protein</topology>
    </subcellularLocation>
</comment>
<sequence length="1062" mass="118037">MKYQILLLLVWLSMGTGSLFGQTTEKFKVEGAVLDEHGLQGIPGASIILKETKKGTVSNEEGMFSFFAGEGKLHISVSMLGYEKREIEIDVPVSGPLKILLSEKSTELETAEVVSTGFQELSKERTTGSFSTLDDTEINRRVSTGVLDRLENMVPGLVVNRDIGVGESISIRGTGSLFAENSPLIVVDNMVFEGDPNNINPNDVASMTVLKDAAAASIWGARAGNGVIVITTKSGQFNQNTQVDFNANTTWVQQEDPFYRSQMPISDFVDVERYLFEDGFYDSRINSSSNSLVSPVVETLHAHREGLIGEAEMESRLAGFASSDVRDDLSEYIYRPAIRQQYSLAVRGGGEHSRYQYSMGYDHNRNGTVANKDSRLTFSAKQGWKLWKDRLDIGVGGYYVQNRSENGSPAIAMAGPYDRLADGAGNPLPVYRDYSARFKESLEGSGLLDWEYVPLDEIGMAPSIGKQQDLRFNVDIGIKLLPQLKGTVRYQYRNIQSTDRRVHPEESYLARDLVNQFTQIEGDGSLIRPVPVGGIMDRSASNGIGQDLRGQLDYHQLFGTDHRLTGLVGIEIRDFGTEGNGDRYYGYNDERGTDVPVDYANSYPRLHNGYNASIPYMASHTGTLDRFASVFGNAAYEYKGKYLLNGSVRKDASNLFGVDANQRGVPLWSAGLGWILSEEGFMQSNWLDFLKLRATYGYNGNIDKSVSAYTTGRFMAGAYNRLTGLPSVFIDNPPNPDLRWEKIRITNFGLDFASRGGTVSGSVEFYLKEGIDLIGTRPYPASSGIRTFRGNYADTRAHGLDIDLTSRNLGGKLKWSTTLLHTYVSEKVTGYEAEPTVNSLVSYGVSSSSPQPLEGYPLRGIFSYPWAGLDPDTGDPRGLLDGEPSTEYAEIIGSTATEDLVYHGPARPVHSGALRNDLSWKNLSLSVNITYRLGYYFKRPYVNYYQLLRGDITHGDYSNRWQQPGDEQFTDIPSMGESADYQRNRFYSQSSAIVEKGDHIRLQDIRLSYRMEPGNSYFSHLEIYTYANNLGIIWKASDRVKDPDFLDNRSLSSISLGLNVTF</sequence>
<dbReference type="InterPro" id="IPR008969">
    <property type="entry name" value="CarboxyPept-like_regulatory"/>
</dbReference>
<evidence type="ECO:0000256" key="3">
    <source>
        <dbReference type="ARBA" id="ARBA00022452"/>
    </source>
</evidence>
<dbReference type="SUPFAM" id="SSF56935">
    <property type="entry name" value="Porins"/>
    <property type="match status" value="1"/>
</dbReference>
<dbReference type="NCBIfam" id="TIGR04056">
    <property type="entry name" value="OMP_RagA_SusC"/>
    <property type="match status" value="1"/>
</dbReference>
<dbReference type="EMBL" id="BMIU01000019">
    <property type="protein sequence ID" value="GGF42558.1"/>
    <property type="molecule type" value="Genomic_DNA"/>
</dbReference>
<dbReference type="Gene3D" id="2.170.130.10">
    <property type="entry name" value="TonB-dependent receptor, plug domain"/>
    <property type="match status" value="1"/>
</dbReference>
<keyword evidence="5 7" id="KW-0472">Membrane</keyword>
<keyword evidence="10" id="KW-1185">Reference proteome</keyword>
<dbReference type="Gene3D" id="2.60.40.1120">
    <property type="entry name" value="Carboxypeptidase-like, regulatory domain"/>
    <property type="match status" value="1"/>
</dbReference>
<feature type="domain" description="TonB-dependent receptor plug" evidence="8">
    <location>
        <begin position="123"/>
        <end position="227"/>
    </location>
</feature>
<dbReference type="PROSITE" id="PS52016">
    <property type="entry name" value="TONB_DEPENDENT_REC_3"/>
    <property type="match status" value="1"/>
</dbReference>
<keyword evidence="2 7" id="KW-0813">Transport</keyword>
<dbReference type="Proteomes" id="UP000647339">
    <property type="component" value="Unassembled WGS sequence"/>
</dbReference>
<dbReference type="InterPro" id="IPR023997">
    <property type="entry name" value="TonB-dep_OMP_SusC/RagA_CS"/>
</dbReference>
<evidence type="ECO:0000256" key="1">
    <source>
        <dbReference type="ARBA" id="ARBA00004571"/>
    </source>
</evidence>
<evidence type="ECO:0000313" key="9">
    <source>
        <dbReference type="EMBL" id="GGF42558.1"/>
    </source>
</evidence>
<organism evidence="9 10">
    <name type="scientific">Echinicola rosea</name>
    <dbReference type="NCBI Taxonomy" id="1807691"/>
    <lineage>
        <taxon>Bacteria</taxon>
        <taxon>Pseudomonadati</taxon>
        <taxon>Bacteroidota</taxon>
        <taxon>Cytophagia</taxon>
        <taxon>Cytophagales</taxon>
        <taxon>Cyclobacteriaceae</taxon>
        <taxon>Echinicola</taxon>
    </lineage>
</organism>
<evidence type="ECO:0000256" key="7">
    <source>
        <dbReference type="PROSITE-ProRule" id="PRU01360"/>
    </source>
</evidence>
<evidence type="ECO:0000256" key="5">
    <source>
        <dbReference type="ARBA" id="ARBA00023136"/>
    </source>
</evidence>
<keyword evidence="4 7" id="KW-0812">Transmembrane</keyword>
<dbReference type="InterPro" id="IPR039426">
    <property type="entry name" value="TonB-dep_rcpt-like"/>
</dbReference>
<dbReference type="Pfam" id="PF07715">
    <property type="entry name" value="Plug"/>
    <property type="match status" value="1"/>
</dbReference>
<accession>A0ABQ1V7I0</accession>
<dbReference type="NCBIfam" id="TIGR04057">
    <property type="entry name" value="SusC_RagA_signa"/>
    <property type="match status" value="1"/>
</dbReference>
<comment type="similarity">
    <text evidence="7">Belongs to the TonB-dependent receptor family.</text>
</comment>